<accession>A0A9W8E8W3</accession>
<dbReference type="OrthoDB" id="193380at2759"/>
<gene>
    <name evidence="10" type="ORF">IWQ62_001589</name>
</gene>
<evidence type="ECO:0000313" key="11">
    <source>
        <dbReference type="Proteomes" id="UP001150925"/>
    </source>
</evidence>
<evidence type="ECO:0000256" key="4">
    <source>
        <dbReference type="ARBA" id="ARBA00022679"/>
    </source>
</evidence>
<keyword evidence="4" id="KW-0808">Transferase</keyword>
<name>A0A9W8E8W3_9FUNG</name>
<dbReference type="Gene3D" id="3.20.20.70">
    <property type="entry name" value="Aldolase class I"/>
    <property type="match status" value="1"/>
</dbReference>
<evidence type="ECO:0000256" key="5">
    <source>
        <dbReference type="ARBA" id="ARBA00035007"/>
    </source>
</evidence>
<evidence type="ECO:0000256" key="3">
    <source>
        <dbReference type="ARBA" id="ARBA00022676"/>
    </source>
</evidence>
<feature type="binding site" evidence="8">
    <location>
        <position position="345"/>
    </location>
    <ligand>
        <name>beta-nicotinamide D-ribonucleotide</name>
        <dbReference type="ChEBI" id="CHEBI:14649"/>
    </ligand>
</feature>
<evidence type="ECO:0000256" key="6">
    <source>
        <dbReference type="ARBA" id="ARBA00035024"/>
    </source>
</evidence>
<feature type="binding site" evidence="8">
    <location>
        <position position="214"/>
    </location>
    <ligand>
        <name>diphosphate</name>
        <dbReference type="ChEBI" id="CHEBI:33019"/>
    </ligand>
</feature>
<dbReference type="AlphaFoldDB" id="A0A9W8E8W3"/>
<comment type="pathway">
    <text evidence="5">Cofactor biosynthesis; NAD(+) biosynthesis; nicotinamide D-ribonucleotide from 5-phospho-alpha-D-ribose 1-diphosphate and nicotinamide: step 1/1.</text>
</comment>
<feature type="binding site" evidence="8">
    <location>
        <position position="353"/>
    </location>
    <ligand>
        <name>beta-nicotinamide D-ribonucleotide</name>
        <dbReference type="ChEBI" id="CHEBI:14649"/>
    </ligand>
</feature>
<feature type="binding site" evidence="8">
    <location>
        <position position="273"/>
    </location>
    <ligand>
        <name>diphosphate</name>
        <dbReference type="ChEBI" id="CHEBI:33019"/>
    </ligand>
</feature>
<keyword evidence="3" id="KW-0328">Glycosyltransferase</keyword>
<feature type="binding site" evidence="8">
    <location>
        <position position="187"/>
    </location>
    <ligand>
        <name>beta-nicotinamide D-ribonucleotide</name>
        <dbReference type="ChEBI" id="CHEBI:14649"/>
    </ligand>
</feature>
<dbReference type="Pfam" id="PF04095">
    <property type="entry name" value="NAPRTase"/>
    <property type="match status" value="1"/>
</dbReference>
<organism evidence="10 11">
    <name type="scientific">Dispira parvispora</name>
    <dbReference type="NCBI Taxonomy" id="1520584"/>
    <lineage>
        <taxon>Eukaryota</taxon>
        <taxon>Fungi</taxon>
        <taxon>Fungi incertae sedis</taxon>
        <taxon>Zoopagomycota</taxon>
        <taxon>Kickxellomycotina</taxon>
        <taxon>Dimargaritomycetes</taxon>
        <taxon>Dimargaritales</taxon>
        <taxon>Dimargaritaceae</taxon>
        <taxon>Dispira</taxon>
    </lineage>
</organism>
<proteinExistence type="inferred from homology"/>
<keyword evidence="2" id="KW-0662">Pyridine nucleotide biosynthesis</keyword>
<dbReference type="EMBL" id="JANBPY010000271">
    <property type="protein sequence ID" value="KAJ1967859.1"/>
    <property type="molecule type" value="Genomic_DNA"/>
</dbReference>
<evidence type="ECO:0000256" key="7">
    <source>
        <dbReference type="ARBA" id="ARBA00035036"/>
    </source>
</evidence>
<dbReference type="PIRSF" id="PIRSF005943">
    <property type="entry name" value="NMPRT"/>
    <property type="match status" value="1"/>
</dbReference>
<feature type="domain" description="Nicotinate/nicotinamide phosphoribosyltransferase" evidence="9">
    <location>
        <begin position="157"/>
        <end position="391"/>
    </location>
</feature>
<dbReference type="GO" id="GO:0009435">
    <property type="term" value="P:NAD+ biosynthetic process"/>
    <property type="evidence" value="ECO:0007669"/>
    <property type="project" value="InterPro"/>
</dbReference>
<sequence length="480" mass="53684">MNVWSAIPPPVLTDSYKLAHSVLYPDAEKMVAYGEFRKAFAGDTHDQRMVYYGIRYIIENHISRRWTMEDIVKEHDGYFPAKIESLPEGTVVYPHVPVYQITTYNEFAPLVTYLETLLVMVWYPSTVATLSRRVRDVVKRSFDESVDPDNYFLLDSRLHDFGFRGCTSVEQSIIGGCAHLLNFNGTDTLSAAYYAQFHLNDGEPVGTSIPATEHSVMTSYRHELDAILAVIDKFGAGTFACVMDSYDYRYAMEKLLPAVKSQKLAKGGFMVLRPDSGDPIEVVLMGLRAADKVFGTKVNSKGFKVLQGCGIIQGDGVDYDTIGKILDAVLKAGYSAQNVAFGMGGGLLQRVNRDTMNFANKLSSVVYRNGERRDVMKYPKTDASKISLPGELEVCNNQANLPMTYPRPSTTEQRGTPQFQVIYDHGPVTGVWDKFSTIQGRLRQQWNNSPLKHSPISAELQAKIDHTVAELQASIVDRQH</sequence>
<keyword evidence="11" id="KW-1185">Reference proteome</keyword>
<dbReference type="PANTHER" id="PTHR43816">
    <property type="entry name" value="NICOTINAMIDE PHOSPHORIBOSYLTRANSFERASE"/>
    <property type="match status" value="1"/>
</dbReference>
<dbReference type="PANTHER" id="PTHR43816:SF1">
    <property type="entry name" value="NICOTINAMIDE PHOSPHORIBOSYLTRANSFERASE"/>
    <property type="match status" value="1"/>
</dbReference>
<feature type="binding site" evidence="8">
    <location>
        <begin position="314"/>
        <end position="315"/>
    </location>
    <ligand>
        <name>beta-nicotinamide D-ribonucleotide</name>
        <dbReference type="ChEBI" id="CHEBI:14649"/>
    </ligand>
</feature>
<dbReference type="SUPFAM" id="SSF51690">
    <property type="entry name" value="Nicotinate/Quinolinate PRTase C-terminal domain-like"/>
    <property type="match status" value="1"/>
</dbReference>
<evidence type="ECO:0000256" key="8">
    <source>
        <dbReference type="PIRSR" id="PIRSR005943-1"/>
    </source>
</evidence>
<comment type="caution">
    <text evidence="10">The sequence shown here is derived from an EMBL/GenBank/DDBJ whole genome shotgun (WGS) entry which is preliminary data.</text>
</comment>
<dbReference type="GO" id="GO:0047280">
    <property type="term" value="F:nicotinamide phosphoribosyltransferase activity"/>
    <property type="evidence" value="ECO:0007669"/>
    <property type="project" value="UniProtKB-EC"/>
</dbReference>
<feature type="binding site" evidence="8">
    <location>
        <position position="164"/>
    </location>
    <ligand>
        <name>diphosphate</name>
        <dbReference type="ChEBI" id="CHEBI:33019"/>
    </ligand>
</feature>
<evidence type="ECO:0000256" key="2">
    <source>
        <dbReference type="ARBA" id="ARBA00022642"/>
    </source>
</evidence>
<feature type="binding site" evidence="8">
    <location>
        <begin position="273"/>
        <end position="275"/>
    </location>
    <ligand>
        <name>beta-nicotinamide D-ribonucleotide</name>
        <dbReference type="ChEBI" id="CHEBI:14649"/>
    </ligand>
</feature>
<comment type="similarity">
    <text evidence="1">Belongs to the NAPRTase family.</text>
</comment>
<dbReference type="InterPro" id="IPR036068">
    <property type="entry name" value="Nicotinate_pribotase-like_C"/>
</dbReference>
<reference evidence="10" key="1">
    <citation type="submission" date="2022-07" db="EMBL/GenBank/DDBJ databases">
        <title>Phylogenomic reconstructions and comparative analyses of Kickxellomycotina fungi.</title>
        <authorList>
            <person name="Reynolds N.K."/>
            <person name="Stajich J.E."/>
            <person name="Barry K."/>
            <person name="Grigoriev I.V."/>
            <person name="Crous P."/>
            <person name="Smith M.E."/>
        </authorList>
    </citation>
    <scope>NUCLEOTIDE SEQUENCE</scope>
    <source>
        <strain evidence="10">RSA 1196</strain>
    </source>
</reference>
<dbReference type="InterPro" id="IPR013785">
    <property type="entry name" value="Aldolase_TIM"/>
</dbReference>
<dbReference type="InterPro" id="IPR016471">
    <property type="entry name" value="Nicotinamide_PRibTrfase"/>
</dbReference>
<dbReference type="EC" id="2.4.2.12" evidence="6"/>
<evidence type="ECO:0000313" key="10">
    <source>
        <dbReference type="EMBL" id="KAJ1967859.1"/>
    </source>
</evidence>
<protein>
    <recommendedName>
        <fullName evidence="7">Nicotinamide phosphoribosyltransferase</fullName>
        <ecNumber evidence="6">2.4.2.12</ecNumber>
    </recommendedName>
</protein>
<dbReference type="Proteomes" id="UP001150925">
    <property type="component" value="Unassembled WGS sequence"/>
</dbReference>
<evidence type="ECO:0000259" key="9">
    <source>
        <dbReference type="Pfam" id="PF04095"/>
    </source>
</evidence>
<dbReference type="InterPro" id="IPR041525">
    <property type="entry name" value="N/Namide_PRibTrfase"/>
</dbReference>
<evidence type="ECO:0000256" key="1">
    <source>
        <dbReference type="ARBA" id="ARBA00010897"/>
    </source>
</evidence>